<evidence type="ECO:0000256" key="2">
    <source>
        <dbReference type="ARBA" id="ARBA00022801"/>
    </source>
</evidence>
<accession>A0A381NQX6</accession>
<dbReference type="Gene3D" id="3.40.720.10">
    <property type="entry name" value="Alkaline Phosphatase, subunit A"/>
    <property type="match status" value="1"/>
</dbReference>
<keyword evidence="2" id="KW-0378">Hydrolase</keyword>
<keyword evidence="1" id="KW-0479">Metal-binding</keyword>
<evidence type="ECO:0000259" key="3">
    <source>
        <dbReference type="Pfam" id="PF00884"/>
    </source>
</evidence>
<dbReference type="InterPro" id="IPR017850">
    <property type="entry name" value="Alkaline_phosphatase_core_sf"/>
</dbReference>
<dbReference type="GO" id="GO:0046872">
    <property type="term" value="F:metal ion binding"/>
    <property type="evidence" value="ECO:0007669"/>
    <property type="project" value="UniProtKB-KW"/>
</dbReference>
<dbReference type="PANTHER" id="PTHR45953:SF1">
    <property type="entry name" value="IDURONATE 2-SULFATASE"/>
    <property type="match status" value="1"/>
</dbReference>
<evidence type="ECO:0000313" key="4">
    <source>
        <dbReference type="EMBL" id="SUZ56992.1"/>
    </source>
</evidence>
<dbReference type="CDD" id="cd16028">
    <property type="entry name" value="PMH"/>
    <property type="match status" value="1"/>
</dbReference>
<dbReference type="GO" id="GO:0008484">
    <property type="term" value="F:sulfuric ester hydrolase activity"/>
    <property type="evidence" value="ECO:0007669"/>
    <property type="project" value="TreeGrafter"/>
</dbReference>
<name>A0A381NQX6_9ZZZZ</name>
<organism evidence="4">
    <name type="scientific">marine metagenome</name>
    <dbReference type="NCBI Taxonomy" id="408172"/>
    <lineage>
        <taxon>unclassified sequences</taxon>
        <taxon>metagenomes</taxon>
        <taxon>ecological metagenomes</taxon>
    </lineage>
</organism>
<reference evidence="4" key="1">
    <citation type="submission" date="2018-05" db="EMBL/GenBank/DDBJ databases">
        <authorList>
            <person name="Lanie J.A."/>
            <person name="Ng W.-L."/>
            <person name="Kazmierczak K.M."/>
            <person name="Andrzejewski T.M."/>
            <person name="Davidsen T.M."/>
            <person name="Wayne K.J."/>
            <person name="Tettelin H."/>
            <person name="Glass J.I."/>
            <person name="Rusch D."/>
            <person name="Podicherti R."/>
            <person name="Tsui H.-C.T."/>
            <person name="Winkler M.E."/>
        </authorList>
    </citation>
    <scope>NUCLEOTIDE SEQUENCE</scope>
</reference>
<dbReference type="AlphaFoldDB" id="A0A381NQX6"/>
<feature type="domain" description="Sulfatase N-terminal" evidence="3">
    <location>
        <begin position="6"/>
        <end position="389"/>
    </location>
</feature>
<dbReference type="Pfam" id="PF00884">
    <property type="entry name" value="Sulfatase"/>
    <property type="match status" value="1"/>
</dbReference>
<gene>
    <name evidence="4" type="ORF">METZ01_LOCUS9846</name>
</gene>
<dbReference type="InterPro" id="IPR000917">
    <property type="entry name" value="Sulfatase_N"/>
</dbReference>
<dbReference type="EMBL" id="UINC01000534">
    <property type="protein sequence ID" value="SUZ56992.1"/>
    <property type="molecule type" value="Genomic_DNA"/>
</dbReference>
<proteinExistence type="predicted"/>
<dbReference type="PANTHER" id="PTHR45953">
    <property type="entry name" value="IDURONATE 2-SULFATASE"/>
    <property type="match status" value="1"/>
</dbReference>
<protein>
    <recommendedName>
        <fullName evidence="3">Sulfatase N-terminal domain-containing protein</fullName>
    </recommendedName>
</protein>
<dbReference type="GO" id="GO:0005737">
    <property type="term" value="C:cytoplasm"/>
    <property type="evidence" value="ECO:0007669"/>
    <property type="project" value="TreeGrafter"/>
</dbReference>
<evidence type="ECO:0000256" key="1">
    <source>
        <dbReference type="ARBA" id="ARBA00022723"/>
    </source>
</evidence>
<dbReference type="SUPFAM" id="SSF53649">
    <property type="entry name" value="Alkaline phosphatase-like"/>
    <property type="match status" value="1"/>
</dbReference>
<sequence length="533" mass="61428">MRKKHKNILFITADQWRGDCLGCIGHPVVKTPNLDQLAKQGVLFRKHYTQTVPCGPSRASLFTGLYAMNHRSVNNGTPLNNRFTNIAREVRKCGYDPTLFGYTDTSADPRKLHQQDPLLSTYEGMIPGMSSGVTLTDNQLPWIADLITKGYDHSLNQYTVFDPILNYPGAKGRGATFAPPVYPDKDSNVAFLTDELLKWLSVREDENWFAHLSYLSPHPPWIAPEKYNNMYDPSEVPKPIRRESLEEEGRQHPLLKMLHELIQRSFFFNDKLIEPAALMSDLDVLQARATYYGLMSQVDHHLGRVFNYLKKSGQYESTLIIFTSDHGEQLGDHYSFGKYGYFDQSYYIPLIIRSPEIAKQASKKSVGRGTQVELFTEAIDVMPTILDWLETEIPEECDGRSLLPFLQGNIPDNWRTEVHWEYDFREIGSFQPMIEQQFGLSPDQCSLTVLRDEHYKFVHMTALKPLLFDLQKDPEEFINRADDPGYQDIMLKYAQKMLSWQMLHRDRTLVNMNMESGNLVNWKGPRILNKVGE</sequence>